<proteinExistence type="predicted"/>
<reference evidence="1" key="1">
    <citation type="submission" date="2022-02" db="EMBL/GenBank/DDBJ databases">
        <title>Corynebacterium sp. from urogenital microbiome.</title>
        <authorList>
            <person name="Cappelli E.A."/>
            <person name="Ribeiro T.G."/>
            <person name="Peixe L."/>
        </authorList>
    </citation>
    <scope>NUCLEOTIDE SEQUENCE</scope>
    <source>
        <strain evidence="1">C8Ua_172</strain>
    </source>
</reference>
<sequence length="144" mass="16510">MSGMKLFTIGYSKKSAEEFFDLLRANNVKRVVDIRRHNTNQLAGFTKKDDLAWFLSVIADIDYQHVLELAPSEDLMHAYRKEGLPFDEFAAQLRAQFDEREMPTKATFDRAALLCSEADPSTCHRLIAAQYLAEKWSGVEIIHL</sequence>
<dbReference type="InterPro" id="IPR007438">
    <property type="entry name" value="DUF488"/>
</dbReference>
<accession>A0A9X3LT18</accession>
<name>A0A9X3LT18_9CORY</name>
<dbReference type="Pfam" id="PF04343">
    <property type="entry name" value="DUF488"/>
    <property type="match status" value="1"/>
</dbReference>
<evidence type="ECO:0000313" key="1">
    <source>
        <dbReference type="EMBL" id="MCZ9293552.1"/>
    </source>
</evidence>
<dbReference type="PANTHER" id="PTHR39337:SF1">
    <property type="entry name" value="BLR5642 PROTEIN"/>
    <property type="match status" value="1"/>
</dbReference>
<organism evidence="1 2">
    <name type="scientific">Corynebacterium meitnerae</name>
    <dbReference type="NCBI Taxonomy" id="2913498"/>
    <lineage>
        <taxon>Bacteria</taxon>
        <taxon>Bacillati</taxon>
        <taxon>Actinomycetota</taxon>
        <taxon>Actinomycetes</taxon>
        <taxon>Mycobacteriales</taxon>
        <taxon>Corynebacteriaceae</taxon>
        <taxon>Corynebacterium</taxon>
    </lineage>
</organism>
<keyword evidence="2" id="KW-1185">Reference proteome</keyword>
<dbReference type="Proteomes" id="UP001146468">
    <property type="component" value="Unassembled WGS sequence"/>
</dbReference>
<dbReference type="RefSeq" id="WP_269965011.1">
    <property type="nucleotide sequence ID" value="NZ_JAKMUS010000004.1"/>
</dbReference>
<dbReference type="EMBL" id="JAKMUS010000004">
    <property type="protein sequence ID" value="MCZ9293552.1"/>
    <property type="molecule type" value="Genomic_DNA"/>
</dbReference>
<evidence type="ECO:0000313" key="2">
    <source>
        <dbReference type="Proteomes" id="UP001146468"/>
    </source>
</evidence>
<dbReference type="PANTHER" id="PTHR39337">
    <property type="entry name" value="BLR5642 PROTEIN"/>
    <property type="match status" value="1"/>
</dbReference>
<comment type="caution">
    <text evidence="1">The sequence shown here is derived from an EMBL/GenBank/DDBJ whole genome shotgun (WGS) entry which is preliminary data.</text>
</comment>
<protein>
    <submittedName>
        <fullName evidence="1">DUF488 domain-containing protein</fullName>
    </submittedName>
</protein>
<dbReference type="AlphaFoldDB" id="A0A9X3LT18"/>
<gene>
    <name evidence="1" type="ORF">L8U60_03500</name>
</gene>